<evidence type="ECO:0000313" key="2">
    <source>
        <dbReference type="Proteomes" id="UP000015530"/>
    </source>
</evidence>
<protein>
    <submittedName>
        <fullName evidence="1">Uncharacterized protein</fullName>
    </submittedName>
</protein>
<dbReference type="HOGENOM" id="CLU_3429950_0_0_1"/>
<accession>T0L680</accession>
<sequence>MNRTMIKWTSIIAGIKVYF</sequence>
<dbReference type="EMBL" id="AMYD01003114">
    <property type="protein sequence ID" value="EQB47071.1"/>
    <property type="molecule type" value="Genomic_DNA"/>
</dbReference>
<proteinExistence type="predicted"/>
<reference evidence="2" key="1">
    <citation type="journal article" date="2013" name="Mol. Plant Microbe Interact.">
        <title>Global aspects of pacC regulation of pathogenicity genes in Colletotrichum gloeosporioides as revealed by transcriptome analysis.</title>
        <authorList>
            <person name="Alkan N."/>
            <person name="Meng X."/>
            <person name="Friedlander G."/>
            <person name="Reuveni E."/>
            <person name="Sukno S."/>
            <person name="Sherman A."/>
            <person name="Thon M."/>
            <person name="Fluhr R."/>
            <person name="Prusky D."/>
        </authorList>
    </citation>
    <scope>NUCLEOTIDE SEQUENCE [LARGE SCALE GENOMIC DNA]</scope>
    <source>
        <strain evidence="2">Cg-14</strain>
    </source>
</reference>
<evidence type="ECO:0000313" key="1">
    <source>
        <dbReference type="EMBL" id="EQB47071.1"/>
    </source>
</evidence>
<dbReference type="AlphaFoldDB" id="T0L680"/>
<comment type="caution">
    <text evidence="1">The sequence shown here is derived from an EMBL/GenBank/DDBJ whole genome shotgun (WGS) entry which is preliminary data.</text>
</comment>
<organism evidence="1 2">
    <name type="scientific">Colletotrichum gloeosporioides (strain Cg-14)</name>
    <name type="common">Anthracnose fungus</name>
    <name type="synonym">Glomerella cingulata</name>
    <dbReference type="NCBI Taxonomy" id="1237896"/>
    <lineage>
        <taxon>Eukaryota</taxon>
        <taxon>Fungi</taxon>
        <taxon>Dikarya</taxon>
        <taxon>Ascomycota</taxon>
        <taxon>Pezizomycotina</taxon>
        <taxon>Sordariomycetes</taxon>
        <taxon>Hypocreomycetidae</taxon>
        <taxon>Glomerellales</taxon>
        <taxon>Glomerellaceae</taxon>
        <taxon>Colletotrichum</taxon>
        <taxon>Colletotrichum gloeosporioides species complex</taxon>
    </lineage>
</organism>
<dbReference type="Proteomes" id="UP000015530">
    <property type="component" value="Unassembled WGS sequence"/>
</dbReference>
<name>T0L680_COLGC</name>
<gene>
    <name evidence="1" type="ORF">CGLO_13826</name>
</gene>